<comment type="caution">
    <text evidence="2">The sequence shown here is derived from an EMBL/GenBank/DDBJ whole genome shotgun (WGS) entry which is preliminary data.</text>
</comment>
<evidence type="ECO:0000313" key="2">
    <source>
        <dbReference type="EMBL" id="PSR84039.1"/>
    </source>
</evidence>
<keyword evidence="3" id="KW-1185">Reference proteome</keyword>
<dbReference type="STRING" id="98765.A0A2R6P2N2"/>
<organism evidence="2 3">
    <name type="scientific">Hermanssonia centrifuga</name>
    <dbReference type="NCBI Taxonomy" id="98765"/>
    <lineage>
        <taxon>Eukaryota</taxon>
        <taxon>Fungi</taxon>
        <taxon>Dikarya</taxon>
        <taxon>Basidiomycota</taxon>
        <taxon>Agaricomycotina</taxon>
        <taxon>Agaricomycetes</taxon>
        <taxon>Polyporales</taxon>
        <taxon>Meruliaceae</taxon>
        <taxon>Hermanssonia</taxon>
    </lineage>
</organism>
<evidence type="ECO:0000256" key="1">
    <source>
        <dbReference type="SAM" id="SignalP"/>
    </source>
</evidence>
<feature type="chain" id="PRO_5015358220" evidence="1">
    <location>
        <begin position="21"/>
        <end position="238"/>
    </location>
</feature>
<keyword evidence="1" id="KW-0732">Signal</keyword>
<dbReference type="SUPFAM" id="SSF52768">
    <property type="entry name" value="Arginase/deacetylase"/>
    <property type="match status" value="1"/>
</dbReference>
<feature type="signal peptide" evidence="1">
    <location>
        <begin position="1"/>
        <end position="20"/>
    </location>
</feature>
<dbReference type="OrthoDB" id="288726at2759"/>
<dbReference type="InterPro" id="IPR023696">
    <property type="entry name" value="Ureohydrolase_dom_sf"/>
</dbReference>
<name>A0A2R6P2N2_9APHY</name>
<gene>
    <name evidence="2" type="ORF">PHLCEN_2v5541</name>
</gene>
<evidence type="ECO:0000313" key="3">
    <source>
        <dbReference type="Proteomes" id="UP000186601"/>
    </source>
</evidence>
<dbReference type="Proteomes" id="UP000186601">
    <property type="component" value="Unassembled WGS sequence"/>
</dbReference>
<proteinExistence type="predicted"/>
<protein>
    <submittedName>
        <fullName evidence="2">Uncharacterized protein</fullName>
    </submittedName>
</protein>
<sequence>MLPIYTAVFLAITTSSSVVAEQARLSVEYPERVDPSVNFTKLFSQDVVFPHAQWTKETWNGITSYAHTTPLRCFGSDSAIKYDIAIIGALWYNLVGKAHLTPLPQVLPSILPPAIVLDNKVALRQLELANAALLSQSSLRVADGESLAKDGKFHPRVLTLHVGIRNSLHSWDDEEDDYKVGFVISYAEDIEEVGWKGIVQRIRDAVGDNPVYNEITQIAAANIGWEILGLMAKTPLVV</sequence>
<dbReference type="AlphaFoldDB" id="A0A2R6P2N2"/>
<dbReference type="EMBL" id="MLYV02000544">
    <property type="protein sequence ID" value="PSR84039.1"/>
    <property type="molecule type" value="Genomic_DNA"/>
</dbReference>
<reference evidence="2 3" key="1">
    <citation type="submission" date="2018-02" db="EMBL/GenBank/DDBJ databases">
        <title>Genome sequence of the basidiomycete white-rot fungus Phlebia centrifuga.</title>
        <authorList>
            <person name="Granchi Z."/>
            <person name="Peng M."/>
            <person name="de Vries R.P."/>
            <person name="Hilden K."/>
            <person name="Makela M.R."/>
            <person name="Grigoriev I."/>
            <person name="Riley R."/>
        </authorList>
    </citation>
    <scope>NUCLEOTIDE SEQUENCE [LARGE SCALE GENOMIC DNA]</scope>
    <source>
        <strain evidence="2 3">FBCC195</strain>
    </source>
</reference>
<accession>A0A2R6P2N2</accession>
<dbReference type="Gene3D" id="3.40.800.10">
    <property type="entry name" value="Ureohydrolase domain"/>
    <property type="match status" value="1"/>
</dbReference>